<dbReference type="Proteomes" id="UP000559256">
    <property type="component" value="Unassembled WGS sequence"/>
</dbReference>
<feature type="compositionally biased region" description="Polar residues" evidence="1">
    <location>
        <begin position="412"/>
        <end position="422"/>
    </location>
</feature>
<dbReference type="EMBL" id="JAACJM010000007">
    <property type="protein sequence ID" value="KAF5371645.1"/>
    <property type="molecule type" value="Genomic_DNA"/>
</dbReference>
<dbReference type="Gene3D" id="2.60.120.260">
    <property type="entry name" value="Galactose-binding domain-like"/>
    <property type="match status" value="1"/>
</dbReference>
<sequence length="480" mass="51684">MSASPANVWRLVDDSDARITYSPQSTATSADQGNLNLDQRNGVVFNNTVHVTRDNGTMFSFQFNGTSLASVYGNLESLSDPTQVIQIDLTCILDGKPSTSTALIGASSWNNFQFCSIDGQNEALSPGEHVLSLNITLFGDALVYMDYFVYEALSPDSALDGDILQITDRPQASASGGSRSSTQNPYDGYLSWSVGWERGVNDTNTALTTTPGSAVTINFNGTALQLYGQLTSQTPRSATYQLDGGNLEQVFQSSNTLPPGISLTGTAPYTHQLLLNLPSIPSGTHTLVLTHNGTTESMPLMIEYFLVTSLTQEEQTGISSSTPNPTPSPASHSSSSSSQRGKMIGGIVGGLVAPLVLGLMVFLWSRRRQRRRAARDQRMKELEPAPFNARTFGSESFVVVGANRRKNIGGLTMNSRGQSSEQGPELEREEARPDAQNVLPASEPLIHADSGWRMGSRNDPVSNRSNGTARSEVPPNYTET</sequence>
<keyword evidence="4" id="KW-1185">Reference proteome</keyword>
<evidence type="ECO:0000256" key="1">
    <source>
        <dbReference type="SAM" id="MobiDB-lite"/>
    </source>
</evidence>
<feature type="region of interest" description="Disordered" evidence="1">
    <location>
        <begin position="314"/>
        <end position="341"/>
    </location>
</feature>
<keyword evidence="2" id="KW-0472">Membrane</keyword>
<feature type="region of interest" description="Disordered" evidence="1">
    <location>
        <begin position="408"/>
        <end position="480"/>
    </location>
</feature>
<accession>A0A8H5LVK2</accession>
<gene>
    <name evidence="3" type="ORF">D9758_003570</name>
</gene>
<evidence type="ECO:0000313" key="3">
    <source>
        <dbReference type="EMBL" id="KAF5371645.1"/>
    </source>
</evidence>
<feature type="compositionally biased region" description="Low complexity" evidence="1">
    <location>
        <begin position="319"/>
        <end position="338"/>
    </location>
</feature>
<feature type="compositionally biased region" description="Polar residues" evidence="1">
    <location>
        <begin position="459"/>
        <end position="469"/>
    </location>
</feature>
<keyword evidence="2" id="KW-0812">Transmembrane</keyword>
<dbReference type="AlphaFoldDB" id="A0A8H5LVK2"/>
<protein>
    <submittedName>
        <fullName evidence="3">Uncharacterized protein</fullName>
    </submittedName>
</protein>
<feature type="transmembrane region" description="Helical" evidence="2">
    <location>
        <begin position="343"/>
        <end position="365"/>
    </location>
</feature>
<evidence type="ECO:0000256" key="2">
    <source>
        <dbReference type="SAM" id="Phobius"/>
    </source>
</evidence>
<evidence type="ECO:0000313" key="4">
    <source>
        <dbReference type="Proteomes" id="UP000559256"/>
    </source>
</evidence>
<keyword evidence="2" id="KW-1133">Transmembrane helix</keyword>
<proteinExistence type="predicted"/>
<reference evidence="3 4" key="1">
    <citation type="journal article" date="2020" name="ISME J.">
        <title>Uncovering the hidden diversity of litter-decomposition mechanisms in mushroom-forming fungi.</title>
        <authorList>
            <person name="Floudas D."/>
            <person name="Bentzer J."/>
            <person name="Ahren D."/>
            <person name="Johansson T."/>
            <person name="Persson P."/>
            <person name="Tunlid A."/>
        </authorList>
    </citation>
    <scope>NUCLEOTIDE SEQUENCE [LARGE SCALE GENOMIC DNA]</scope>
    <source>
        <strain evidence="3 4">CBS 291.85</strain>
    </source>
</reference>
<organism evidence="3 4">
    <name type="scientific">Tetrapyrgos nigripes</name>
    <dbReference type="NCBI Taxonomy" id="182062"/>
    <lineage>
        <taxon>Eukaryota</taxon>
        <taxon>Fungi</taxon>
        <taxon>Dikarya</taxon>
        <taxon>Basidiomycota</taxon>
        <taxon>Agaricomycotina</taxon>
        <taxon>Agaricomycetes</taxon>
        <taxon>Agaricomycetidae</taxon>
        <taxon>Agaricales</taxon>
        <taxon>Marasmiineae</taxon>
        <taxon>Marasmiaceae</taxon>
        <taxon>Tetrapyrgos</taxon>
    </lineage>
</organism>
<dbReference type="OrthoDB" id="3052647at2759"/>
<name>A0A8H5LVK2_9AGAR</name>
<comment type="caution">
    <text evidence="3">The sequence shown here is derived from an EMBL/GenBank/DDBJ whole genome shotgun (WGS) entry which is preliminary data.</text>
</comment>